<evidence type="ECO:0000313" key="2">
    <source>
        <dbReference type="Proteomes" id="UP000444316"/>
    </source>
</evidence>
<gene>
    <name evidence="1" type="ORF">GTP23_20270</name>
</gene>
<dbReference type="SUPFAM" id="SSF56801">
    <property type="entry name" value="Acetyl-CoA synthetase-like"/>
    <property type="match status" value="1"/>
</dbReference>
<protein>
    <recommendedName>
        <fullName evidence="3">Phenylacetate--CoA ligase family protein</fullName>
    </recommendedName>
</protein>
<organism evidence="1 2">
    <name type="scientific">Duganella fentianensis</name>
    <dbReference type="NCBI Taxonomy" id="2692177"/>
    <lineage>
        <taxon>Bacteria</taxon>
        <taxon>Pseudomonadati</taxon>
        <taxon>Pseudomonadota</taxon>
        <taxon>Betaproteobacteria</taxon>
        <taxon>Burkholderiales</taxon>
        <taxon>Oxalobacteraceae</taxon>
        <taxon>Telluria group</taxon>
        <taxon>Duganella</taxon>
    </lineage>
</organism>
<comment type="caution">
    <text evidence="1">The sequence shown here is derived from an EMBL/GenBank/DDBJ whole genome shotgun (WGS) entry which is preliminary data.</text>
</comment>
<dbReference type="AlphaFoldDB" id="A0A845I250"/>
<dbReference type="InterPro" id="IPR042099">
    <property type="entry name" value="ANL_N_sf"/>
</dbReference>
<dbReference type="Proteomes" id="UP000444316">
    <property type="component" value="Unassembled WGS sequence"/>
</dbReference>
<accession>A0A845I250</accession>
<dbReference type="InterPro" id="IPR053158">
    <property type="entry name" value="CapK_Type1_Caps_Biosynth"/>
</dbReference>
<sequence>MGFEDRLYSLLSLYIRSPQWVKSIFGRLYLALPPYVRRGRHYPRFLEQVAVHDPAALAQLSRAKLTETLRWALQTVPRYASYAHLLGQLEADPYAVLQQLPIVSKSDVKADLDDLLSRQMPLTARLKTFTGGSTAQPMMFYLHKGVTRTKEYAFMDSFHRRVGLSDKDVVLALRGRSVPGAGRPGASLWMYEPIKRQLILSCDHLERANMPAYVEAIRRWKPRFIQAYPSALHPLARWLKEHPAPDVTAPIRGIMLYSENVYEGQMAMLRSVFDCPILCHYGHSERVLMAASMPDDERCFFWPQYGHVELLDVMGRPVTQPGELGELVGTCYDNQVMPFVRYRTGDLAVLSDRPHPALPGYFAVERIEGRLQEFLVCHDHRLISICTMGAAHFDDLAAVEMIQYEQFRPGHFLLNVVASQALSDAARGRIARAVYAKTQGGCQVEVREVAQIARTASGKHRMLLQHLDISEYFGATLAS</sequence>
<dbReference type="Gene3D" id="3.40.50.12780">
    <property type="entry name" value="N-terminal domain of ligase-like"/>
    <property type="match status" value="1"/>
</dbReference>
<dbReference type="PANTHER" id="PTHR36932">
    <property type="entry name" value="CAPSULAR POLYSACCHARIDE BIOSYNTHESIS PROTEIN"/>
    <property type="match status" value="1"/>
</dbReference>
<dbReference type="RefSeq" id="WP_161036747.1">
    <property type="nucleotide sequence ID" value="NZ_WWCL01000004.1"/>
</dbReference>
<proteinExistence type="predicted"/>
<dbReference type="EMBL" id="WWCL01000004">
    <property type="protein sequence ID" value="MYN47383.1"/>
    <property type="molecule type" value="Genomic_DNA"/>
</dbReference>
<name>A0A845I250_9BURK</name>
<reference evidence="1" key="1">
    <citation type="submission" date="2019-12" db="EMBL/GenBank/DDBJ databases">
        <title>Novel species isolated from a subtropical stream in China.</title>
        <authorList>
            <person name="Lu H."/>
        </authorList>
    </citation>
    <scope>NUCLEOTIDE SEQUENCE [LARGE SCALE GENOMIC DNA]</scope>
    <source>
        <strain evidence="1">FT93W</strain>
    </source>
</reference>
<evidence type="ECO:0008006" key="3">
    <source>
        <dbReference type="Google" id="ProtNLM"/>
    </source>
</evidence>
<dbReference type="PANTHER" id="PTHR36932:SF1">
    <property type="entry name" value="CAPSULAR POLYSACCHARIDE BIOSYNTHESIS PROTEIN"/>
    <property type="match status" value="1"/>
</dbReference>
<evidence type="ECO:0000313" key="1">
    <source>
        <dbReference type="EMBL" id="MYN47383.1"/>
    </source>
</evidence>
<keyword evidence="2" id="KW-1185">Reference proteome</keyword>